<keyword evidence="2" id="KW-1003">Cell membrane</keyword>
<dbReference type="EMBL" id="JBHTLM010000014">
    <property type="protein sequence ID" value="MFD1178119.1"/>
    <property type="molecule type" value="Genomic_DNA"/>
</dbReference>
<dbReference type="Pfam" id="PF02687">
    <property type="entry name" value="FtsX"/>
    <property type="match status" value="1"/>
</dbReference>
<accession>A0ABW3S0A8</accession>
<proteinExistence type="predicted"/>
<dbReference type="RefSeq" id="WP_379320565.1">
    <property type="nucleotide sequence ID" value="NZ_JBHTLM010000014.1"/>
</dbReference>
<reference evidence="9" key="1">
    <citation type="journal article" date="2019" name="Int. J. Syst. Evol. Microbiol.">
        <title>The Global Catalogue of Microorganisms (GCM) 10K type strain sequencing project: providing services to taxonomists for standard genome sequencing and annotation.</title>
        <authorList>
            <consortium name="The Broad Institute Genomics Platform"/>
            <consortium name="The Broad Institute Genome Sequencing Center for Infectious Disease"/>
            <person name="Wu L."/>
            <person name="Ma J."/>
        </authorList>
    </citation>
    <scope>NUCLEOTIDE SEQUENCE [LARGE SCALE GENOMIC DNA]</scope>
    <source>
        <strain evidence="9">CCUG 59189</strain>
    </source>
</reference>
<comment type="caution">
    <text evidence="8">The sequence shown here is derived from an EMBL/GenBank/DDBJ whole genome shotgun (WGS) entry which is preliminary data.</text>
</comment>
<dbReference type="InterPro" id="IPR052536">
    <property type="entry name" value="ABC-4_Integral_Memb_Prot"/>
</dbReference>
<feature type="transmembrane region" description="Helical" evidence="6">
    <location>
        <begin position="632"/>
        <end position="654"/>
    </location>
</feature>
<evidence type="ECO:0000256" key="4">
    <source>
        <dbReference type="ARBA" id="ARBA00022989"/>
    </source>
</evidence>
<gene>
    <name evidence="8" type="ORF">ACFQ3W_17660</name>
</gene>
<name>A0ABW3S0A8_9BACL</name>
<dbReference type="Proteomes" id="UP001597262">
    <property type="component" value="Unassembled WGS sequence"/>
</dbReference>
<evidence type="ECO:0000256" key="5">
    <source>
        <dbReference type="ARBA" id="ARBA00023136"/>
    </source>
</evidence>
<feature type="domain" description="ABC3 transporter permease C-terminal" evidence="7">
    <location>
        <begin position="61"/>
        <end position="175"/>
    </location>
</feature>
<feature type="transmembrane region" description="Helical" evidence="6">
    <location>
        <begin position="282"/>
        <end position="302"/>
    </location>
</feature>
<dbReference type="PANTHER" id="PTHR46795:SF3">
    <property type="entry name" value="ABC TRANSPORTER PERMEASE"/>
    <property type="match status" value="1"/>
</dbReference>
<evidence type="ECO:0000256" key="1">
    <source>
        <dbReference type="ARBA" id="ARBA00004651"/>
    </source>
</evidence>
<dbReference type="PANTHER" id="PTHR46795">
    <property type="entry name" value="ABC TRANSPORTER PERMEASE-RELATED-RELATED"/>
    <property type="match status" value="1"/>
</dbReference>
<feature type="transmembrane region" description="Helical" evidence="6">
    <location>
        <begin position="201"/>
        <end position="228"/>
    </location>
</feature>
<feature type="transmembrane region" description="Helical" evidence="6">
    <location>
        <begin position="60"/>
        <end position="82"/>
    </location>
</feature>
<feature type="transmembrane region" description="Helical" evidence="6">
    <location>
        <begin position="666"/>
        <end position="685"/>
    </location>
</feature>
<comment type="subcellular location">
    <subcellularLocation>
        <location evidence="1">Cell membrane</location>
        <topology evidence="1">Multi-pass membrane protein</topology>
    </subcellularLocation>
</comment>
<feature type="transmembrane region" description="Helical" evidence="6">
    <location>
        <begin position="21"/>
        <end position="40"/>
    </location>
</feature>
<keyword evidence="4 6" id="KW-1133">Transmembrane helix</keyword>
<feature type="transmembrane region" description="Helical" evidence="6">
    <location>
        <begin position="110"/>
        <end position="133"/>
    </location>
</feature>
<evidence type="ECO:0000313" key="9">
    <source>
        <dbReference type="Proteomes" id="UP001597262"/>
    </source>
</evidence>
<keyword evidence="3 6" id="KW-0812">Transmembrane</keyword>
<evidence type="ECO:0000313" key="8">
    <source>
        <dbReference type="EMBL" id="MFD1178119.1"/>
    </source>
</evidence>
<keyword evidence="5 6" id="KW-0472">Membrane</keyword>
<evidence type="ECO:0000256" key="6">
    <source>
        <dbReference type="SAM" id="Phobius"/>
    </source>
</evidence>
<protein>
    <submittedName>
        <fullName evidence="8">FtsX-like permease family protein</fullName>
    </submittedName>
</protein>
<feature type="transmembrane region" description="Helical" evidence="6">
    <location>
        <begin position="567"/>
        <end position="595"/>
    </location>
</feature>
<feature type="transmembrane region" description="Helical" evidence="6">
    <location>
        <begin position="153"/>
        <end position="174"/>
    </location>
</feature>
<evidence type="ECO:0000256" key="3">
    <source>
        <dbReference type="ARBA" id="ARBA00022692"/>
    </source>
</evidence>
<evidence type="ECO:0000256" key="2">
    <source>
        <dbReference type="ARBA" id="ARBA00022475"/>
    </source>
</evidence>
<organism evidence="8 9">
    <name type="scientific">Paenibacillus puldeungensis</name>
    <dbReference type="NCBI Taxonomy" id="696536"/>
    <lineage>
        <taxon>Bacteria</taxon>
        <taxon>Bacillati</taxon>
        <taxon>Bacillota</taxon>
        <taxon>Bacilli</taxon>
        <taxon>Bacillales</taxon>
        <taxon>Paenibacillaceae</taxon>
        <taxon>Paenibacillus</taxon>
    </lineage>
</organism>
<keyword evidence="9" id="KW-1185">Reference proteome</keyword>
<dbReference type="InterPro" id="IPR003838">
    <property type="entry name" value="ABC3_permease_C"/>
</dbReference>
<feature type="transmembrane region" description="Helical" evidence="6">
    <location>
        <begin position="234"/>
        <end position="256"/>
    </location>
</feature>
<evidence type="ECO:0000259" key="7">
    <source>
        <dbReference type="Pfam" id="PF02687"/>
    </source>
</evidence>
<sequence>MRTFGQIHAKLRRHNRKNYTLLVVCNLFSVMLITAFVFMMRSPTVLTILPEGGDSRKQMMSIFVLAIVGCGVFITYAASLFFRFKSRETGIFMALGASVSQLRFQLFKELTLIAVGSCLAGTLLGMPLSWGIWQLFRLLLVDTEEMVLTFDPQAYLYAGAFSLFTIVTLFTMGLRFIHRTQIIDIVNEQRRTERMRDVRPWYGPVGIVLMLTGGFMGYIAPSVCILVFHWYPPVWINILYLPLFVGIYMVLMHTVVRGWSRGQNRYNHIITRSMMKFQGRQTVRNMLVITVLLAGAYFAAFYTPMMGTGSIMEAEQRPVDYAFHYRADQTMLTRSEIEQMASEEGVAITSWQEADFANLGQDGRTSIEDGGGKYHYEYRPLLQEGNYISESSFKLMSGQNIDIHPGKFGAVLAKDGSGDYLITTDSTMLTNMVSQKTLKTSFQEYIYDDMMATRYYVLDDSDYAAITADLTNAWKEKLIYFNVKNVQDTYPFAKRLYNSIIDHSGPKAEVSTFFDRVSIAAAHKTGDQAWEDAKKRDGLKFTERNSMEFKMFWKYAPQFRVLDRSDFVANFAVFLMLFVFIAIICFAAVLVIGFTRCMTIAIHNRQVYDDLRHLGASPKYLYRSVRGQISKVFGVPAVVGTILIYTLYFIIMYFNDNLLTPAEIAGLLNCLLVLFGLSGVLWGFYRYTLHKVCRMLNVRKA</sequence>